<dbReference type="Pfam" id="PF21419">
    <property type="entry name" value="RoxA-like_Cyt-c"/>
    <property type="match status" value="1"/>
</dbReference>
<dbReference type="GO" id="GO:0020037">
    <property type="term" value="F:heme binding"/>
    <property type="evidence" value="ECO:0007669"/>
    <property type="project" value="InterPro"/>
</dbReference>
<organism evidence="1 2">
    <name type="scientific">Roseimaritima ulvae</name>
    <dbReference type="NCBI Taxonomy" id="980254"/>
    <lineage>
        <taxon>Bacteria</taxon>
        <taxon>Pseudomonadati</taxon>
        <taxon>Planctomycetota</taxon>
        <taxon>Planctomycetia</taxon>
        <taxon>Pirellulales</taxon>
        <taxon>Pirellulaceae</taxon>
        <taxon>Roseimaritima</taxon>
    </lineage>
</organism>
<name>A0A5B9R6D6_9BACT</name>
<dbReference type="GO" id="GO:0009055">
    <property type="term" value="F:electron transfer activity"/>
    <property type="evidence" value="ECO:0007669"/>
    <property type="project" value="InterPro"/>
</dbReference>
<dbReference type="SUPFAM" id="SSF46626">
    <property type="entry name" value="Cytochrome c"/>
    <property type="match status" value="1"/>
</dbReference>
<dbReference type="EMBL" id="CP042914">
    <property type="protein sequence ID" value="QEG41833.1"/>
    <property type="molecule type" value="Genomic_DNA"/>
</dbReference>
<protein>
    <submittedName>
        <fullName evidence="1">Uncharacterized protein</fullName>
    </submittedName>
</protein>
<proteinExistence type="predicted"/>
<accession>A0A5B9R6D6</accession>
<gene>
    <name evidence="1" type="ORF">UC8_38610</name>
</gene>
<dbReference type="Gene3D" id="1.10.760.10">
    <property type="entry name" value="Cytochrome c-like domain"/>
    <property type="match status" value="1"/>
</dbReference>
<evidence type="ECO:0000313" key="2">
    <source>
        <dbReference type="Proteomes" id="UP000325286"/>
    </source>
</evidence>
<dbReference type="AlphaFoldDB" id="A0A5B9R6D6"/>
<reference evidence="1 2" key="1">
    <citation type="submission" date="2019-08" db="EMBL/GenBank/DDBJ databases">
        <title>Deep-cultivation of Planctomycetes and their phenomic and genomic characterization uncovers novel biology.</title>
        <authorList>
            <person name="Wiegand S."/>
            <person name="Jogler M."/>
            <person name="Boedeker C."/>
            <person name="Pinto D."/>
            <person name="Vollmers J."/>
            <person name="Rivas-Marin E."/>
            <person name="Kohn T."/>
            <person name="Peeters S.H."/>
            <person name="Heuer A."/>
            <person name="Rast P."/>
            <person name="Oberbeckmann S."/>
            <person name="Bunk B."/>
            <person name="Jeske O."/>
            <person name="Meyerdierks A."/>
            <person name="Storesund J.E."/>
            <person name="Kallscheuer N."/>
            <person name="Luecker S."/>
            <person name="Lage O.M."/>
            <person name="Pohl T."/>
            <person name="Merkel B.J."/>
            <person name="Hornburger P."/>
            <person name="Mueller R.-W."/>
            <person name="Bruemmer F."/>
            <person name="Labrenz M."/>
            <person name="Spormann A.M."/>
            <person name="Op den Camp H."/>
            <person name="Overmann J."/>
            <person name="Amann R."/>
            <person name="Jetten M.S.M."/>
            <person name="Mascher T."/>
            <person name="Medema M.H."/>
            <person name="Devos D.P."/>
            <person name="Kaster A.-K."/>
            <person name="Ovreas L."/>
            <person name="Rohde M."/>
            <person name="Galperin M.Y."/>
            <person name="Jogler C."/>
        </authorList>
    </citation>
    <scope>NUCLEOTIDE SEQUENCE [LARGE SCALE GENOMIC DNA]</scope>
    <source>
        <strain evidence="1 2">UC8</strain>
    </source>
</reference>
<dbReference type="Proteomes" id="UP000325286">
    <property type="component" value="Chromosome"/>
</dbReference>
<evidence type="ECO:0000313" key="1">
    <source>
        <dbReference type="EMBL" id="QEG41833.1"/>
    </source>
</evidence>
<keyword evidence="2" id="KW-1185">Reference proteome</keyword>
<dbReference type="KEGG" id="rul:UC8_38610"/>
<dbReference type="RefSeq" id="WP_157609834.1">
    <property type="nucleotide sequence ID" value="NZ_CP042914.1"/>
</dbReference>
<dbReference type="InterPro" id="IPR036909">
    <property type="entry name" value="Cyt_c-like_dom_sf"/>
</dbReference>
<sequence>MPTLLRGLWQHAPYFHDGSAETLEKVVELYNLWFELDLTQEAQAELV</sequence>